<evidence type="ECO:0000313" key="3">
    <source>
        <dbReference type="EMBL" id="CDW58363.1"/>
    </source>
</evidence>
<dbReference type="EMBL" id="HG806321">
    <property type="protein sequence ID" value="CDW58363.1"/>
    <property type="molecule type" value="Genomic_DNA"/>
</dbReference>
<dbReference type="InterPro" id="IPR013783">
    <property type="entry name" value="Ig-like_fold"/>
</dbReference>
<dbReference type="GO" id="GO:0008046">
    <property type="term" value="F:axon guidance receptor activity"/>
    <property type="evidence" value="ECO:0007669"/>
    <property type="project" value="TreeGrafter"/>
</dbReference>
<feature type="domain" description="Ig-like" evidence="2">
    <location>
        <begin position="124"/>
        <end position="218"/>
    </location>
</feature>
<dbReference type="PANTHER" id="PTHR45080:SF34">
    <property type="entry name" value="MYOSIN LIGHT CHAIN KINASE, SMOOTH MUSCLE-LIKE"/>
    <property type="match status" value="1"/>
</dbReference>
<dbReference type="InterPro" id="IPR050958">
    <property type="entry name" value="Cell_Adh-Cytoskel_Orgn"/>
</dbReference>
<evidence type="ECO:0000313" key="4">
    <source>
        <dbReference type="Proteomes" id="UP000030665"/>
    </source>
</evidence>
<accession>A0A077ZFM9</accession>
<dbReference type="InterPro" id="IPR007110">
    <property type="entry name" value="Ig-like_dom"/>
</dbReference>
<keyword evidence="1" id="KW-0393">Immunoglobulin domain</keyword>
<dbReference type="PROSITE" id="PS50835">
    <property type="entry name" value="IG_LIKE"/>
    <property type="match status" value="3"/>
</dbReference>
<dbReference type="STRING" id="36087.A0A077ZFM9"/>
<protein>
    <submittedName>
        <fullName evidence="3">Disorganized muscle protein 1</fullName>
    </submittedName>
</protein>
<feature type="domain" description="Ig-like" evidence="2">
    <location>
        <begin position="7"/>
        <end position="101"/>
    </location>
</feature>
<dbReference type="GO" id="GO:0043025">
    <property type="term" value="C:neuronal cell body"/>
    <property type="evidence" value="ECO:0007669"/>
    <property type="project" value="TreeGrafter"/>
</dbReference>
<dbReference type="OrthoDB" id="504170at2759"/>
<dbReference type="SMART" id="SM00409">
    <property type="entry name" value="IG"/>
    <property type="match status" value="3"/>
</dbReference>
<dbReference type="SUPFAM" id="SSF48726">
    <property type="entry name" value="Immunoglobulin"/>
    <property type="match status" value="3"/>
</dbReference>
<dbReference type="GO" id="GO:0007156">
    <property type="term" value="P:homophilic cell adhesion via plasma membrane adhesion molecules"/>
    <property type="evidence" value="ECO:0007669"/>
    <property type="project" value="TreeGrafter"/>
</dbReference>
<name>A0A077ZFM9_TRITR</name>
<dbReference type="PANTHER" id="PTHR45080">
    <property type="entry name" value="CONTACTIN 5"/>
    <property type="match status" value="1"/>
</dbReference>
<evidence type="ECO:0000259" key="2">
    <source>
        <dbReference type="PROSITE" id="PS50835"/>
    </source>
</evidence>
<dbReference type="GO" id="GO:0050808">
    <property type="term" value="P:synapse organization"/>
    <property type="evidence" value="ECO:0007669"/>
    <property type="project" value="TreeGrafter"/>
</dbReference>
<reference evidence="3" key="1">
    <citation type="submission" date="2014-01" db="EMBL/GenBank/DDBJ databases">
        <authorList>
            <person name="Aslett M."/>
        </authorList>
    </citation>
    <scope>NUCLEOTIDE SEQUENCE</scope>
</reference>
<dbReference type="InterPro" id="IPR036179">
    <property type="entry name" value="Ig-like_dom_sf"/>
</dbReference>
<dbReference type="InterPro" id="IPR003598">
    <property type="entry name" value="Ig_sub2"/>
</dbReference>
<organism evidence="3 4">
    <name type="scientific">Trichuris trichiura</name>
    <name type="common">Whipworm</name>
    <name type="synonym">Trichocephalus trichiurus</name>
    <dbReference type="NCBI Taxonomy" id="36087"/>
    <lineage>
        <taxon>Eukaryota</taxon>
        <taxon>Metazoa</taxon>
        <taxon>Ecdysozoa</taxon>
        <taxon>Nematoda</taxon>
        <taxon>Enoplea</taxon>
        <taxon>Dorylaimia</taxon>
        <taxon>Trichinellida</taxon>
        <taxon>Trichuridae</taxon>
        <taxon>Trichuris</taxon>
    </lineage>
</organism>
<dbReference type="InterPro" id="IPR013098">
    <property type="entry name" value="Ig_I-set"/>
</dbReference>
<dbReference type="Proteomes" id="UP000030665">
    <property type="component" value="Unassembled WGS sequence"/>
</dbReference>
<proteinExistence type="predicted"/>
<dbReference type="GO" id="GO:0005886">
    <property type="term" value="C:plasma membrane"/>
    <property type="evidence" value="ECO:0007669"/>
    <property type="project" value="TreeGrafter"/>
</dbReference>
<sequence>MPEGRAPHFPQQPVARQNDDGSIELECFMEANPLPEIRWFYEQKEVFDGGRYTMRLDDKGNDAYSAVLMIRDLDDVDAGSYRCTILNQHGRGNANFHLKLTGEFHKANFMYFSDFANLSGFSAPSFVEKPKIESKDEGHVLLFEFQCKSKSPPSAEWAKEGVPLAESDRIKLAMNQIGENIYHCTMEIQEPRKETDAGQFICTVTNESGKLTASFTIKFEVPPGAPTFNRKPQILQQTLDNGDGVIIFDVSFMSEFPPTVVWVNPKEKKMKESNRIKFILQEDGENHAYTAQLHLKNYKAKDSGVYLCNIKNEVGEANAELTINIEGPVDEGGDDPSEM</sequence>
<reference evidence="3" key="2">
    <citation type="submission" date="2014-03" db="EMBL/GenBank/DDBJ databases">
        <title>The whipworm genome and dual-species transcriptomics of an intimate host-pathogen interaction.</title>
        <authorList>
            <person name="Foth B.J."/>
            <person name="Tsai I.J."/>
            <person name="Reid A.J."/>
            <person name="Bancroft A.J."/>
            <person name="Nichol S."/>
            <person name="Tracey A."/>
            <person name="Holroyd N."/>
            <person name="Cotton J.A."/>
            <person name="Stanley E.J."/>
            <person name="Zarowiecki M."/>
            <person name="Liu J.Z."/>
            <person name="Huckvale T."/>
            <person name="Cooper P.J."/>
            <person name="Grencis R.K."/>
            <person name="Berriman M."/>
        </authorList>
    </citation>
    <scope>NUCLEOTIDE SEQUENCE [LARGE SCALE GENOMIC DNA]</scope>
</reference>
<dbReference type="Pfam" id="PF07679">
    <property type="entry name" value="I-set"/>
    <property type="match status" value="3"/>
</dbReference>
<dbReference type="AlphaFoldDB" id="A0A077ZFM9"/>
<feature type="domain" description="Ig-like" evidence="2">
    <location>
        <begin position="226"/>
        <end position="324"/>
    </location>
</feature>
<gene>
    <name evidence="3" type="ORF">TTRE_0000667301</name>
</gene>
<evidence type="ECO:0000256" key="1">
    <source>
        <dbReference type="ARBA" id="ARBA00023319"/>
    </source>
</evidence>
<dbReference type="InterPro" id="IPR003599">
    <property type="entry name" value="Ig_sub"/>
</dbReference>
<dbReference type="Gene3D" id="2.60.40.10">
    <property type="entry name" value="Immunoglobulins"/>
    <property type="match status" value="3"/>
</dbReference>
<keyword evidence="4" id="KW-1185">Reference proteome</keyword>
<dbReference type="SMART" id="SM00408">
    <property type="entry name" value="IGc2"/>
    <property type="match status" value="3"/>
</dbReference>
<dbReference type="GO" id="GO:0030424">
    <property type="term" value="C:axon"/>
    <property type="evidence" value="ECO:0007669"/>
    <property type="project" value="TreeGrafter"/>
</dbReference>